<accession>A0A8J2RP94</accession>
<dbReference type="GO" id="GO:0007264">
    <property type="term" value="P:small GTPase-mediated signal transduction"/>
    <property type="evidence" value="ECO:0007669"/>
    <property type="project" value="InterPro"/>
</dbReference>
<dbReference type="Pfam" id="PF00169">
    <property type="entry name" value="PH"/>
    <property type="match status" value="1"/>
</dbReference>
<dbReference type="SUPFAM" id="SSF50729">
    <property type="entry name" value="PH domain-like"/>
    <property type="match status" value="1"/>
</dbReference>
<dbReference type="InterPro" id="IPR001849">
    <property type="entry name" value="PH_domain"/>
</dbReference>
<name>A0A8J2RP94_9CRUS</name>
<gene>
    <name evidence="2" type="ORF">DGAL_LOCUS9539</name>
</gene>
<dbReference type="CDD" id="cd01230">
    <property type="entry name" value="PH1_Tiam1_2"/>
    <property type="match status" value="1"/>
</dbReference>
<feature type="domain" description="PH" evidence="1">
    <location>
        <begin position="13"/>
        <end position="119"/>
    </location>
</feature>
<dbReference type="InterPro" id="IPR043537">
    <property type="entry name" value="Tiam1/Tiam2/Sif"/>
</dbReference>
<dbReference type="AlphaFoldDB" id="A0A8J2RP94"/>
<dbReference type="SMART" id="SM00233">
    <property type="entry name" value="PH"/>
    <property type="match status" value="1"/>
</dbReference>
<dbReference type="InterPro" id="IPR040655">
    <property type="entry name" value="TIAM1_CC-Ex"/>
</dbReference>
<reference evidence="2" key="1">
    <citation type="submission" date="2021-11" db="EMBL/GenBank/DDBJ databases">
        <authorList>
            <person name="Schell T."/>
        </authorList>
    </citation>
    <scope>NUCLEOTIDE SEQUENCE</scope>
    <source>
        <strain evidence="2">M5</strain>
    </source>
</reference>
<dbReference type="PROSITE" id="PS50003">
    <property type="entry name" value="PH_DOMAIN"/>
    <property type="match status" value="1"/>
</dbReference>
<comment type="caution">
    <text evidence="2">The sequence shown here is derived from an EMBL/GenBank/DDBJ whole genome shotgun (WGS) entry which is preliminary data.</text>
</comment>
<dbReference type="InterPro" id="IPR011993">
    <property type="entry name" value="PH-like_dom_sf"/>
</dbReference>
<protein>
    <recommendedName>
        <fullName evidence="1">PH domain-containing protein</fullName>
    </recommendedName>
</protein>
<dbReference type="EMBL" id="CAKKLH010000223">
    <property type="protein sequence ID" value="CAH0106384.1"/>
    <property type="molecule type" value="Genomic_DNA"/>
</dbReference>
<evidence type="ECO:0000313" key="2">
    <source>
        <dbReference type="EMBL" id="CAH0106384.1"/>
    </source>
</evidence>
<dbReference type="Gene3D" id="2.30.29.30">
    <property type="entry name" value="Pleckstrin-homology domain (PH domain)/Phosphotyrosine-binding domain (PTB)"/>
    <property type="match status" value="1"/>
</dbReference>
<sequence length="223" mass="25828">MFVFFSAFLNRFLSVKKWLLRKKHQVELARKRGWRGYWVCLKGTTLLFYPCDSREGRHVEAAPKHLIIVDGAIMQPIPEHPQRDFIFCLSTAFGDAYLFQAPCQAELDTWVNSIHSACAAAFARHRGKTGTLHLLQEEILRLERSIESDHKLKHMAELQLSVVSESESRRQIGAQIAAWEENLERLHCEQFRLRCYMASLQHGELPNPKVCVLSFTRNHRSPT</sequence>
<evidence type="ECO:0000313" key="3">
    <source>
        <dbReference type="Proteomes" id="UP000789390"/>
    </source>
</evidence>
<dbReference type="PANTHER" id="PTHR46001">
    <property type="entry name" value="TIAM (MAMMALIAN TUMOR INVASION AND METASTASIS FACTOR) HOMOLOG"/>
    <property type="match status" value="1"/>
</dbReference>
<dbReference type="GO" id="GO:0005085">
    <property type="term" value="F:guanyl-nucleotide exchange factor activity"/>
    <property type="evidence" value="ECO:0007669"/>
    <property type="project" value="InterPro"/>
</dbReference>
<evidence type="ECO:0000259" key="1">
    <source>
        <dbReference type="PROSITE" id="PS50003"/>
    </source>
</evidence>
<organism evidence="2 3">
    <name type="scientific">Daphnia galeata</name>
    <dbReference type="NCBI Taxonomy" id="27404"/>
    <lineage>
        <taxon>Eukaryota</taxon>
        <taxon>Metazoa</taxon>
        <taxon>Ecdysozoa</taxon>
        <taxon>Arthropoda</taxon>
        <taxon>Crustacea</taxon>
        <taxon>Branchiopoda</taxon>
        <taxon>Diplostraca</taxon>
        <taxon>Cladocera</taxon>
        <taxon>Anomopoda</taxon>
        <taxon>Daphniidae</taxon>
        <taxon>Daphnia</taxon>
    </lineage>
</organism>
<keyword evidence="3" id="KW-1185">Reference proteome</keyword>
<dbReference type="PANTHER" id="PTHR46001:SF3">
    <property type="entry name" value="PROTEIN STILL LIFE, ISOFORM SIF TYPE 1"/>
    <property type="match status" value="1"/>
</dbReference>
<dbReference type="Proteomes" id="UP000789390">
    <property type="component" value="Unassembled WGS sequence"/>
</dbReference>
<proteinExistence type="predicted"/>
<dbReference type="Pfam" id="PF18385">
    <property type="entry name" value="Tiam_CC_Ex"/>
    <property type="match status" value="1"/>
</dbReference>
<dbReference type="OrthoDB" id="8059989at2759"/>
<dbReference type="Gene3D" id="6.10.140.680">
    <property type="match status" value="1"/>
</dbReference>